<comment type="caution">
    <text evidence="1">The sequence shown here is derived from an EMBL/GenBank/DDBJ whole genome shotgun (WGS) entry which is preliminary data.</text>
</comment>
<keyword evidence="2" id="KW-1185">Reference proteome</keyword>
<accession>A0A8S1WG38</accession>
<protein>
    <submittedName>
        <fullName evidence="1">Uncharacterized protein</fullName>
    </submittedName>
</protein>
<reference evidence="1" key="1">
    <citation type="submission" date="2021-01" db="EMBL/GenBank/DDBJ databases">
        <authorList>
            <consortium name="Genoscope - CEA"/>
            <person name="William W."/>
        </authorList>
    </citation>
    <scope>NUCLEOTIDE SEQUENCE</scope>
</reference>
<sequence>MRKLEFRNGQKNSSQDLIVERTKINVKNIFLDIKQLIGQLHFDPENANYILNNRIGFWTHFFNIQEVFRREERGQNAIIPRQYQL</sequence>
<dbReference type="Proteomes" id="UP000683925">
    <property type="component" value="Unassembled WGS sequence"/>
</dbReference>
<dbReference type="AlphaFoldDB" id="A0A8S1WG38"/>
<evidence type="ECO:0000313" key="1">
    <source>
        <dbReference type="EMBL" id="CAD8187119.1"/>
    </source>
</evidence>
<proteinExistence type="predicted"/>
<organism evidence="1 2">
    <name type="scientific">Paramecium octaurelia</name>
    <dbReference type="NCBI Taxonomy" id="43137"/>
    <lineage>
        <taxon>Eukaryota</taxon>
        <taxon>Sar</taxon>
        <taxon>Alveolata</taxon>
        <taxon>Ciliophora</taxon>
        <taxon>Intramacronucleata</taxon>
        <taxon>Oligohymenophorea</taxon>
        <taxon>Peniculida</taxon>
        <taxon>Parameciidae</taxon>
        <taxon>Paramecium</taxon>
    </lineage>
</organism>
<name>A0A8S1WG38_PAROT</name>
<evidence type="ECO:0000313" key="2">
    <source>
        <dbReference type="Proteomes" id="UP000683925"/>
    </source>
</evidence>
<dbReference type="EMBL" id="CAJJDP010000088">
    <property type="protein sequence ID" value="CAD8187119.1"/>
    <property type="molecule type" value="Genomic_DNA"/>
</dbReference>
<gene>
    <name evidence="1" type="ORF">POCTA_138.1.T0890119</name>
</gene>